<evidence type="ECO:0000313" key="3">
    <source>
        <dbReference type="Proteomes" id="UP000177885"/>
    </source>
</evidence>
<reference evidence="2 3" key="1">
    <citation type="journal article" date="2016" name="Nat. Commun.">
        <title>Thousands of microbial genomes shed light on interconnected biogeochemical processes in an aquifer system.</title>
        <authorList>
            <person name="Anantharaman K."/>
            <person name="Brown C.T."/>
            <person name="Hug L.A."/>
            <person name="Sharon I."/>
            <person name="Castelle C.J."/>
            <person name="Probst A.J."/>
            <person name="Thomas B.C."/>
            <person name="Singh A."/>
            <person name="Wilkins M.J."/>
            <person name="Karaoz U."/>
            <person name="Brodie E.L."/>
            <person name="Williams K.H."/>
            <person name="Hubbard S.S."/>
            <person name="Banfield J.F."/>
        </authorList>
    </citation>
    <scope>NUCLEOTIDE SEQUENCE [LARGE SCALE GENOMIC DNA]</scope>
</reference>
<dbReference type="AlphaFoldDB" id="A0A1F7TMV5"/>
<evidence type="ECO:0000256" key="1">
    <source>
        <dbReference type="SAM" id="Phobius"/>
    </source>
</evidence>
<dbReference type="STRING" id="1802385.A2856_01290"/>
<proteinExistence type="predicted"/>
<name>A0A1F7TMV5_9BACT</name>
<feature type="transmembrane region" description="Helical" evidence="1">
    <location>
        <begin position="116"/>
        <end position="134"/>
    </location>
</feature>
<keyword evidence="1" id="KW-0812">Transmembrane</keyword>
<protein>
    <submittedName>
        <fullName evidence="2">Uncharacterized protein</fullName>
    </submittedName>
</protein>
<keyword evidence="1" id="KW-0472">Membrane</keyword>
<keyword evidence="1" id="KW-1133">Transmembrane helix</keyword>
<dbReference type="EMBL" id="MGDT01000002">
    <property type="protein sequence ID" value="OGL67305.1"/>
    <property type="molecule type" value="Genomic_DNA"/>
</dbReference>
<comment type="caution">
    <text evidence="2">The sequence shown here is derived from an EMBL/GenBank/DDBJ whole genome shotgun (WGS) entry which is preliminary data.</text>
</comment>
<sequence>MPEQEWVTQATADESGEWSAQVVSDVPSGMHTITVVGEDGTRSDALLYVDRETEEVRSLMSGGLFVSRADAVVPPAFALSMFVFLTVIVLLAVNGVRLGVKADRAERKRHRHGRNAMAACLAALAISFFAGVLVNQSVGAFDRFFPERPAARPVRLSLSGAVVDPISSVPVAGVDLAAGDTAVRTDEAGRFAFSDIDAAAGMRLTHPALARALRVRFSSRVLGADRSRVNAFPIYVPFDAAMHNALIYAVDADARASRGIWSPGDLSDQELDLLEVKTDAPKATVDVIVGNGGESAPYRLKKEGEGWVVVR</sequence>
<evidence type="ECO:0000313" key="2">
    <source>
        <dbReference type="EMBL" id="OGL67305.1"/>
    </source>
</evidence>
<gene>
    <name evidence="2" type="ORF">A2856_01290</name>
</gene>
<accession>A0A1F7TMV5</accession>
<feature type="transmembrane region" description="Helical" evidence="1">
    <location>
        <begin position="76"/>
        <end position="96"/>
    </location>
</feature>
<dbReference type="Proteomes" id="UP000177885">
    <property type="component" value="Unassembled WGS sequence"/>
</dbReference>
<organism evidence="2 3">
    <name type="scientific">Candidatus Uhrbacteria bacterium RIFCSPHIGHO2_01_FULL_63_20</name>
    <dbReference type="NCBI Taxonomy" id="1802385"/>
    <lineage>
        <taxon>Bacteria</taxon>
        <taxon>Candidatus Uhriibacteriota</taxon>
    </lineage>
</organism>